<dbReference type="InterPro" id="IPR004314">
    <property type="entry name" value="Neprosin"/>
</dbReference>
<comment type="caution">
    <text evidence="2">The sequence shown here is derived from an EMBL/GenBank/DDBJ whole genome shotgun (WGS) entry which is preliminary data.</text>
</comment>
<proteinExistence type="predicted"/>
<dbReference type="PANTHER" id="PTHR31589">
    <property type="entry name" value="PROTEIN, PUTATIVE (DUF239)-RELATED-RELATED"/>
    <property type="match status" value="1"/>
</dbReference>
<dbReference type="PANTHER" id="PTHR31589:SF233">
    <property type="entry name" value="PROTEIN, PUTATIVE (DUF239)-RELATED"/>
    <property type="match status" value="1"/>
</dbReference>
<evidence type="ECO:0000259" key="1">
    <source>
        <dbReference type="PROSITE" id="PS52045"/>
    </source>
</evidence>
<evidence type="ECO:0000313" key="3">
    <source>
        <dbReference type="Proteomes" id="UP001341840"/>
    </source>
</evidence>
<organism evidence="2 3">
    <name type="scientific">Stylosanthes scabra</name>
    <dbReference type="NCBI Taxonomy" id="79078"/>
    <lineage>
        <taxon>Eukaryota</taxon>
        <taxon>Viridiplantae</taxon>
        <taxon>Streptophyta</taxon>
        <taxon>Embryophyta</taxon>
        <taxon>Tracheophyta</taxon>
        <taxon>Spermatophyta</taxon>
        <taxon>Magnoliopsida</taxon>
        <taxon>eudicotyledons</taxon>
        <taxon>Gunneridae</taxon>
        <taxon>Pentapetalae</taxon>
        <taxon>rosids</taxon>
        <taxon>fabids</taxon>
        <taxon>Fabales</taxon>
        <taxon>Fabaceae</taxon>
        <taxon>Papilionoideae</taxon>
        <taxon>50 kb inversion clade</taxon>
        <taxon>dalbergioids sensu lato</taxon>
        <taxon>Dalbergieae</taxon>
        <taxon>Pterocarpus clade</taxon>
        <taxon>Stylosanthes</taxon>
    </lineage>
</organism>
<accession>A0ABU6XC68</accession>
<name>A0ABU6XC68_9FABA</name>
<keyword evidence="3" id="KW-1185">Reference proteome</keyword>
<reference evidence="2 3" key="1">
    <citation type="journal article" date="2023" name="Plants (Basel)">
        <title>Bridging the Gap: Combining Genomics and Transcriptomics Approaches to Understand Stylosanthes scabra, an Orphan Legume from the Brazilian Caatinga.</title>
        <authorList>
            <person name="Ferreira-Neto J.R.C."/>
            <person name="da Silva M.D."/>
            <person name="Binneck E."/>
            <person name="de Melo N.F."/>
            <person name="da Silva R.H."/>
            <person name="de Melo A.L.T.M."/>
            <person name="Pandolfi V."/>
            <person name="Bustamante F.O."/>
            <person name="Brasileiro-Vidal A.C."/>
            <person name="Benko-Iseppon A.M."/>
        </authorList>
    </citation>
    <scope>NUCLEOTIDE SEQUENCE [LARGE SCALE GENOMIC DNA]</scope>
    <source>
        <tissue evidence="2">Leaves</tissue>
    </source>
</reference>
<feature type="domain" description="Neprosin PEP catalytic" evidence="1">
    <location>
        <begin position="1"/>
        <end position="184"/>
    </location>
</feature>
<dbReference type="Pfam" id="PF03080">
    <property type="entry name" value="Neprosin"/>
    <property type="match status" value="1"/>
</dbReference>
<evidence type="ECO:0000313" key="2">
    <source>
        <dbReference type="EMBL" id="MED6195676.1"/>
    </source>
</evidence>
<dbReference type="InterPro" id="IPR053168">
    <property type="entry name" value="Glutamic_endopeptidase"/>
</dbReference>
<protein>
    <recommendedName>
        <fullName evidence="1">Neprosin PEP catalytic domain-containing protein</fullName>
    </recommendedName>
</protein>
<dbReference type="PROSITE" id="PS52045">
    <property type="entry name" value="NEPROSIN_PEP_CD"/>
    <property type="match status" value="1"/>
</dbReference>
<gene>
    <name evidence="2" type="ORF">PIB30_040272</name>
</gene>
<sequence>MQADNSQKTGCFDTQCPGYIQVDQRYSLGMPLVPASQIGSDTINSLPIQLFRDSSVGDWWLVLPGKGDGGADINMGYWPYELFNHISTEGAKFVRYGGETYAPPDSQSPPMGSGRLAEEKFKNATFMARAMIVDSDYKEDDIKIDDVDVYVDTPSSCYQVLYDGYQGDKYAQAFLFGGPGGNCGV</sequence>
<dbReference type="EMBL" id="JASCZI010211665">
    <property type="protein sequence ID" value="MED6195676.1"/>
    <property type="molecule type" value="Genomic_DNA"/>
</dbReference>
<dbReference type="Proteomes" id="UP001341840">
    <property type="component" value="Unassembled WGS sequence"/>
</dbReference>